<dbReference type="Pfam" id="PF00643">
    <property type="entry name" value="zf-B_box"/>
    <property type="match status" value="1"/>
</dbReference>
<evidence type="ECO:0000256" key="3">
    <source>
        <dbReference type="ARBA" id="ARBA00022833"/>
    </source>
</evidence>
<dbReference type="InterPro" id="IPR000315">
    <property type="entry name" value="Znf_B-box"/>
</dbReference>
<evidence type="ECO:0000256" key="4">
    <source>
        <dbReference type="PROSITE-ProRule" id="PRU00024"/>
    </source>
</evidence>
<dbReference type="Gene3D" id="3.30.40.10">
    <property type="entry name" value="Zinc/RING finger domain, C3HC4 (zinc finger)"/>
    <property type="match status" value="1"/>
</dbReference>
<proteinExistence type="predicted"/>
<name>A0A9W3B503_BIOGL</name>
<dbReference type="AlphaFoldDB" id="A0A9W3B503"/>
<dbReference type="GeneID" id="106080040"/>
<evidence type="ECO:0000313" key="7">
    <source>
        <dbReference type="Proteomes" id="UP001165740"/>
    </source>
</evidence>
<gene>
    <name evidence="8 9" type="primary">LOC106080040</name>
</gene>
<dbReference type="InterPro" id="IPR017907">
    <property type="entry name" value="Znf_RING_CS"/>
</dbReference>
<dbReference type="PANTHER" id="PTHR25462">
    <property type="entry name" value="BONUS, ISOFORM C-RELATED"/>
    <property type="match status" value="1"/>
</dbReference>
<evidence type="ECO:0000313" key="9">
    <source>
        <dbReference type="RefSeq" id="XP_055894562.1"/>
    </source>
</evidence>
<dbReference type="PROSITE" id="PS50089">
    <property type="entry name" value="ZF_RING_2"/>
    <property type="match status" value="1"/>
</dbReference>
<dbReference type="InterPro" id="IPR047153">
    <property type="entry name" value="TRIM45/56/19-like"/>
</dbReference>
<dbReference type="InterPro" id="IPR027370">
    <property type="entry name" value="Znf-RING_euk"/>
</dbReference>
<dbReference type="SUPFAM" id="SSF57850">
    <property type="entry name" value="RING/U-box"/>
    <property type="match status" value="1"/>
</dbReference>
<dbReference type="OrthoDB" id="654191at2759"/>
<feature type="domain" description="B box-type" evidence="6">
    <location>
        <begin position="125"/>
        <end position="169"/>
    </location>
</feature>
<keyword evidence="1" id="KW-0479">Metal-binding</keyword>
<dbReference type="Proteomes" id="UP001165740">
    <property type="component" value="Chromosome 8"/>
</dbReference>
<dbReference type="InterPro" id="IPR013083">
    <property type="entry name" value="Znf_RING/FYVE/PHD"/>
</dbReference>
<dbReference type="RefSeq" id="XP_055894562.1">
    <property type="nucleotide sequence ID" value="XM_056038587.1"/>
</dbReference>
<dbReference type="SMART" id="SM00336">
    <property type="entry name" value="BBOX"/>
    <property type="match status" value="1"/>
</dbReference>
<evidence type="ECO:0000259" key="5">
    <source>
        <dbReference type="PROSITE" id="PS50089"/>
    </source>
</evidence>
<reference evidence="8 9" key="1">
    <citation type="submission" date="2025-04" db="UniProtKB">
        <authorList>
            <consortium name="RefSeq"/>
        </authorList>
    </citation>
    <scope>IDENTIFICATION</scope>
</reference>
<evidence type="ECO:0000259" key="6">
    <source>
        <dbReference type="PROSITE" id="PS50119"/>
    </source>
</evidence>
<feature type="domain" description="RING-type" evidence="5">
    <location>
        <begin position="34"/>
        <end position="93"/>
    </location>
</feature>
<dbReference type="GO" id="GO:0008270">
    <property type="term" value="F:zinc ion binding"/>
    <property type="evidence" value="ECO:0007669"/>
    <property type="project" value="UniProtKB-KW"/>
</dbReference>
<evidence type="ECO:0000256" key="1">
    <source>
        <dbReference type="ARBA" id="ARBA00022723"/>
    </source>
</evidence>
<keyword evidence="2 4" id="KW-0863">Zinc-finger</keyword>
<accession>A0A9W3B503</accession>
<evidence type="ECO:0000256" key="2">
    <source>
        <dbReference type="ARBA" id="ARBA00022771"/>
    </source>
</evidence>
<dbReference type="Pfam" id="PF13445">
    <property type="entry name" value="zf-RING_UBOX"/>
    <property type="match status" value="1"/>
</dbReference>
<keyword evidence="7" id="KW-1185">Reference proteome</keyword>
<evidence type="ECO:0000313" key="8">
    <source>
        <dbReference type="RefSeq" id="XP_055894561.1"/>
    </source>
</evidence>
<dbReference type="Gene3D" id="3.30.160.60">
    <property type="entry name" value="Classic Zinc Finger"/>
    <property type="match status" value="1"/>
</dbReference>
<dbReference type="PROSITE" id="PS50119">
    <property type="entry name" value="ZF_BBOX"/>
    <property type="match status" value="1"/>
</dbReference>
<dbReference type="PROSITE" id="PS00518">
    <property type="entry name" value="ZF_RING_1"/>
    <property type="match status" value="1"/>
</dbReference>
<sequence length="431" mass="50432">MARSAAASAVSKGPETSKNLFIDEDIFHEQFLSCSVCDERYNQKERAPKLLPCNHTFCLTCLLTIYDQPKEPHLPYRPVEDKIYRTLNCPMCRKANFLNRKSIKELTSDHRVVQMMDFLAQTTRNSKQMCIKHEWQPVNFFCKKCFVPICRDCTVVDHKEVDGHTISDISKAMRDYSTELIALEIRSKDIFYKLKRRSDALVNASNRLNILDRQIKKEIQYAFAEYQQDLQQRQESLTSKVTDMIKEQKSKIQSRFDIVCEKSEELQKLYHEFKASRANNDIYKIFSLAQQINNGEDVFSEMASLDDNELFQSCEFNRQGEDYFLTSLSDLGEIESKVDTSLKETLSDQELLALGEHQEETRFSRLQPQLRAFSHTETQDYDSDEDDSIATEYDDAFRRMNLQAFSQEDCNSEEEDALDLDLQRFIDEFQE</sequence>
<dbReference type="InterPro" id="IPR001841">
    <property type="entry name" value="Znf_RING"/>
</dbReference>
<dbReference type="RefSeq" id="XP_055894561.1">
    <property type="nucleotide sequence ID" value="XM_056038586.1"/>
</dbReference>
<dbReference type="SMART" id="SM00184">
    <property type="entry name" value="RING"/>
    <property type="match status" value="1"/>
</dbReference>
<keyword evidence="3" id="KW-0862">Zinc</keyword>
<dbReference type="SUPFAM" id="SSF57845">
    <property type="entry name" value="B-box zinc-binding domain"/>
    <property type="match status" value="1"/>
</dbReference>
<organism evidence="7 9">
    <name type="scientific">Biomphalaria glabrata</name>
    <name type="common">Bloodfluke planorb</name>
    <name type="synonym">Freshwater snail</name>
    <dbReference type="NCBI Taxonomy" id="6526"/>
    <lineage>
        <taxon>Eukaryota</taxon>
        <taxon>Metazoa</taxon>
        <taxon>Spiralia</taxon>
        <taxon>Lophotrochozoa</taxon>
        <taxon>Mollusca</taxon>
        <taxon>Gastropoda</taxon>
        <taxon>Heterobranchia</taxon>
        <taxon>Euthyneura</taxon>
        <taxon>Panpulmonata</taxon>
        <taxon>Hygrophila</taxon>
        <taxon>Lymnaeoidea</taxon>
        <taxon>Planorbidae</taxon>
        <taxon>Biomphalaria</taxon>
    </lineage>
</organism>
<dbReference type="PANTHER" id="PTHR25462:SF296">
    <property type="entry name" value="MEIOTIC P26, ISOFORM F"/>
    <property type="match status" value="1"/>
</dbReference>
<dbReference type="OMA" id="MDENCKS"/>
<protein>
    <submittedName>
        <fullName evidence="8 9">Tripartite motif-containing protein 2-like</fullName>
    </submittedName>
</protein>